<evidence type="ECO:0000313" key="1">
    <source>
        <dbReference type="EMBL" id="EKE43573.1"/>
    </source>
</evidence>
<sequence>MDDAHPNVTATLHYPPGRTPPVWAVERPVVWALRRLKLALRDHRIDATASRVRLATDAAEIVLASGADRGVADGIVLTVRPRGATDAAMAADLARALLRRIEGCHPVRAVFWHPTLDGTVKALSPLRREALRAIARDKDVGLLALRLHA</sequence>
<dbReference type="EMBL" id="AMGO01000052">
    <property type="protein sequence ID" value="EKE43573.1"/>
    <property type="molecule type" value="Genomic_DNA"/>
</dbReference>
<reference evidence="1 2" key="1">
    <citation type="journal article" date="2012" name="J. Bacteriol.">
        <title>Draft Genome Sequence of Oceaniovalibus guishaninsula JLT2003T.</title>
        <authorList>
            <person name="Tang K."/>
            <person name="Liu K."/>
            <person name="Jiao N."/>
        </authorList>
    </citation>
    <scope>NUCLEOTIDE SEQUENCE [LARGE SCALE GENOMIC DNA]</scope>
    <source>
        <strain evidence="1 2">JLT2003</strain>
    </source>
</reference>
<gene>
    <name evidence="1" type="ORF">OCGS_2305</name>
</gene>
<dbReference type="RefSeq" id="WP_007427457.1">
    <property type="nucleotide sequence ID" value="NZ_AMGO01000052.1"/>
</dbReference>
<accession>K2H7I0</accession>
<organism evidence="1 2">
    <name type="scientific">Oceaniovalibus guishaninsula JLT2003</name>
    <dbReference type="NCBI Taxonomy" id="1231392"/>
    <lineage>
        <taxon>Bacteria</taxon>
        <taxon>Pseudomonadati</taxon>
        <taxon>Pseudomonadota</taxon>
        <taxon>Alphaproteobacteria</taxon>
        <taxon>Rhodobacterales</taxon>
        <taxon>Roseobacteraceae</taxon>
        <taxon>Oceaniovalibus</taxon>
    </lineage>
</organism>
<name>K2H7I0_9RHOB</name>
<comment type="caution">
    <text evidence="1">The sequence shown here is derived from an EMBL/GenBank/DDBJ whole genome shotgun (WGS) entry which is preliminary data.</text>
</comment>
<dbReference type="AlphaFoldDB" id="K2H7I0"/>
<keyword evidence="2" id="KW-1185">Reference proteome</keyword>
<proteinExistence type="predicted"/>
<evidence type="ECO:0000313" key="2">
    <source>
        <dbReference type="Proteomes" id="UP000006765"/>
    </source>
</evidence>
<protein>
    <submittedName>
        <fullName evidence="1">Uncharacterized protein</fullName>
    </submittedName>
</protein>
<dbReference type="Proteomes" id="UP000006765">
    <property type="component" value="Unassembled WGS sequence"/>
</dbReference>